<sequence>MWAPCKTKKSMPTITSQLIRAQMSVKLVFISDRENAALFTPSDEMKDPSALRSSGQLWLLLSSGRNKSIETIEREAPVSTKMFTGLEFNCPIMIRGEDCLVEAVGTVVDNGDLLLWELWPQRPAFFPKRIQ</sequence>
<dbReference type="GeneID" id="20322335"/>
<proteinExistence type="predicted"/>
<name>A0A075A9C5_OPIVI</name>
<keyword evidence="2" id="KW-1185">Reference proteome</keyword>
<dbReference type="EMBL" id="KL596822">
    <property type="protein sequence ID" value="KER24114.1"/>
    <property type="molecule type" value="Genomic_DNA"/>
</dbReference>
<protein>
    <submittedName>
        <fullName evidence="1">Uncharacterized protein</fullName>
    </submittedName>
</protein>
<evidence type="ECO:0000313" key="1">
    <source>
        <dbReference type="EMBL" id="KER24114.1"/>
    </source>
</evidence>
<dbReference type="KEGG" id="ovi:T265_08156"/>
<accession>A0A075A9C5</accession>
<organism evidence="1 2">
    <name type="scientific">Opisthorchis viverrini</name>
    <name type="common">Southeast Asian liver fluke</name>
    <dbReference type="NCBI Taxonomy" id="6198"/>
    <lineage>
        <taxon>Eukaryota</taxon>
        <taxon>Metazoa</taxon>
        <taxon>Spiralia</taxon>
        <taxon>Lophotrochozoa</taxon>
        <taxon>Platyhelminthes</taxon>
        <taxon>Trematoda</taxon>
        <taxon>Digenea</taxon>
        <taxon>Opisthorchiida</taxon>
        <taxon>Opisthorchiata</taxon>
        <taxon>Opisthorchiidae</taxon>
        <taxon>Opisthorchis</taxon>
    </lineage>
</organism>
<reference evidence="1 2" key="1">
    <citation type="submission" date="2013-11" db="EMBL/GenBank/DDBJ databases">
        <title>Opisthorchis viverrini - life in the bile duct.</title>
        <authorList>
            <person name="Young N.D."/>
            <person name="Nagarajan N."/>
            <person name="Lin S.J."/>
            <person name="Korhonen P.K."/>
            <person name="Jex A.R."/>
            <person name="Hall R.S."/>
            <person name="Safavi-Hemami H."/>
            <person name="Kaewkong W."/>
            <person name="Bertrand D."/>
            <person name="Gao S."/>
            <person name="Seet Q."/>
            <person name="Wongkham S."/>
            <person name="Teh B.T."/>
            <person name="Wongkham C."/>
            <person name="Intapan P.M."/>
            <person name="Maleewong W."/>
            <person name="Yang X."/>
            <person name="Hu M."/>
            <person name="Wang Z."/>
            <person name="Hofmann A."/>
            <person name="Sternberg P.W."/>
            <person name="Tan P."/>
            <person name="Wang J."/>
            <person name="Gasser R.B."/>
        </authorList>
    </citation>
    <scope>NUCLEOTIDE SEQUENCE [LARGE SCALE GENOMIC DNA]</scope>
</reference>
<dbReference type="CTD" id="20322335"/>
<gene>
    <name evidence="1" type="ORF">T265_08156</name>
</gene>
<evidence type="ECO:0000313" key="2">
    <source>
        <dbReference type="Proteomes" id="UP000054324"/>
    </source>
</evidence>
<dbReference type="Proteomes" id="UP000054324">
    <property type="component" value="Unassembled WGS sequence"/>
</dbReference>
<dbReference type="AlphaFoldDB" id="A0A075A9C5"/>
<dbReference type="RefSeq" id="XP_009172140.1">
    <property type="nucleotide sequence ID" value="XM_009173876.1"/>
</dbReference>